<dbReference type="PRINTS" id="PR00080">
    <property type="entry name" value="SDRFAMILY"/>
</dbReference>
<keyword evidence="3" id="KW-0753">Steroid metabolism</keyword>
<reference evidence="4 5" key="1">
    <citation type="journal article" date="2016" name="Genome Announc.">
        <title>Draft Genome Sequence of Criibacterium bergeronii gen. nov., sp. nov., Strain CCRI-22567T, Isolated from a Vaginal Sample from a Woman with Bacterial Vaginosis.</title>
        <authorList>
            <person name="Maheux A.F."/>
            <person name="Berube E."/>
            <person name="Boudreau D.K."/>
            <person name="Raymond F."/>
            <person name="Corbeil J."/>
            <person name="Roy P.H."/>
            <person name="Boissinot M."/>
            <person name="Omar R.F."/>
        </authorList>
    </citation>
    <scope>NUCLEOTIDE SEQUENCE [LARGE SCALE GENOMIC DNA]</scope>
    <source>
        <strain evidence="4 5">CCRI-22567</strain>
    </source>
</reference>
<keyword evidence="5" id="KW-1185">Reference proteome</keyword>
<protein>
    <submittedName>
        <fullName evidence="4">SDR family oxidoreductase</fullName>
    </submittedName>
</protein>
<dbReference type="SUPFAM" id="SSF51735">
    <property type="entry name" value="NAD(P)-binding Rossmann-fold domains"/>
    <property type="match status" value="1"/>
</dbReference>
<dbReference type="GO" id="GO:0016491">
    <property type="term" value="F:oxidoreductase activity"/>
    <property type="evidence" value="ECO:0007669"/>
    <property type="project" value="UniProtKB-KW"/>
</dbReference>
<sequence length="248" mass="26728">MKKTVFITGGTRGIGKAMVYEFVKRGYLVGFSYLNSDAAAKNIECELNPAKDGSTHNCIGYKCDARDLQQSADTLQAFTKITGRLDCLVANAGIDMYGQINDVTKECVEEIFSSDVYSVIFACKEAAKYMVSQKYGKIVTISSIWGITGSSCESLYSAAKGAVNAFTKSLAKELGPSNINVNAVAPGVVMTDMMKDFDYNDIQNLKDRSALNSVCQPEDIAKVVAFLCEDSSSTITGQIISPNCGILI</sequence>
<dbReference type="PROSITE" id="PS00061">
    <property type="entry name" value="ADH_SHORT"/>
    <property type="match status" value="1"/>
</dbReference>
<dbReference type="GO" id="GO:0008206">
    <property type="term" value="P:bile acid metabolic process"/>
    <property type="evidence" value="ECO:0007669"/>
    <property type="project" value="UniProtKB-ARBA"/>
</dbReference>
<proteinExistence type="inferred from homology"/>
<keyword evidence="2" id="KW-0560">Oxidoreductase</keyword>
<dbReference type="PRINTS" id="PR00081">
    <property type="entry name" value="GDHRDH"/>
</dbReference>
<keyword evidence="3" id="KW-0443">Lipid metabolism</keyword>
<dbReference type="InterPro" id="IPR002347">
    <property type="entry name" value="SDR_fam"/>
</dbReference>
<evidence type="ECO:0000256" key="1">
    <source>
        <dbReference type="ARBA" id="ARBA00006484"/>
    </source>
</evidence>
<gene>
    <name evidence="4" type="ORF">BBG48_009310</name>
</gene>
<dbReference type="InterPro" id="IPR050259">
    <property type="entry name" value="SDR"/>
</dbReference>
<evidence type="ECO:0000256" key="3">
    <source>
        <dbReference type="ARBA" id="ARBA00023221"/>
    </source>
</evidence>
<comment type="similarity">
    <text evidence="1">Belongs to the short-chain dehydrogenases/reductases (SDR) family.</text>
</comment>
<comment type="caution">
    <text evidence="4">The sequence shown here is derived from an EMBL/GenBank/DDBJ whole genome shotgun (WGS) entry which is preliminary data.</text>
</comment>
<dbReference type="Gene3D" id="3.40.50.720">
    <property type="entry name" value="NAD(P)-binding Rossmann-like Domain"/>
    <property type="match status" value="1"/>
</dbReference>
<dbReference type="PANTHER" id="PTHR42879">
    <property type="entry name" value="3-OXOACYL-(ACYL-CARRIER-PROTEIN) REDUCTASE"/>
    <property type="match status" value="1"/>
</dbReference>
<organism evidence="4 5">
    <name type="scientific">Criibacterium bergeronii</name>
    <dbReference type="NCBI Taxonomy" id="1871336"/>
    <lineage>
        <taxon>Bacteria</taxon>
        <taxon>Bacillati</taxon>
        <taxon>Bacillota</taxon>
        <taxon>Clostridia</taxon>
        <taxon>Peptostreptococcales</taxon>
        <taxon>Filifactoraceae</taxon>
        <taxon>Criibacterium</taxon>
    </lineage>
</organism>
<dbReference type="Pfam" id="PF13561">
    <property type="entry name" value="adh_short_C2"/>
    <property type="match status" value="1"/>
</dbReference>
<dbReference type="AlphaFoldDB" id="A0A371IJB6"/>
<dbReference type="InterPro" id="IPR020904">
    <property type="entry name" value="Sc_DH/Rdtase_CS"/>
</dbReference>
<dbReference type="STRING" id="1871336.BBG48_08990"/>
<dbReference type="RefSeq" id="WP_068912211.1">
    <property type="nucleotide sequence ID" value="NZ_MBEW02000028.1"/>
</dbReference>
<accession>A0A371IJB6</accession>
<evidence type="ECO:0000256" key="2">
    <source>
        <dbReference type="ARBA" id="ARBA00023002"/>
    </source>
</evidence>
<dbReference type="EMBL" id="MBEW02000028">
    <property type="protein sequence ID" value="RDY20564.1"/>
    <property type="molecule type" value="Genomic_DNA"/>
</dbReference>
<evidence type="ECO:0000313" key="5">
    <source>
        <dbReference type="Proteomes" id="UP000093352"/>
    </source>
</evidence>
<name>A0A371IJB6_9FIRM</name>
<dbReference type="CDD" id="cd05233">
    <property type="entry name" value="SDR_c"/>
    <property type="match status" value="1"/>
</dbReference>
<dbReference type="PANTHER" id="PTHR42879:SF2">
    <property type="entry name" value="3-OXOACYL-[ACYL-CARRIER-PROTEIN] REDUCTASE FABG"/>
    <property type="match status" value="1"/>
</dbReference>
<evidence type="ECO:0000313" key="4">
    <source>
        <dbReference type="EMBL" id="RDY20564.1"/>
    </source>
</evidence>
<dbReference type="Proteomes" id="UP000093352">
    <property type="component" value="Unassembled WGS sequence"/>
</dbReference>
<dbReference type="FunFam" id="3.40.50.720:FF:000084">
    <property type="entry name" value="Short-chain dehydrogenase reductase"/>
    <property type="match status" value="1"/>
</dbReference>
<dbReference type="InterPro" id="IPR036291">
    <property type="entry name" value="NAD(P)-bd_dom_sf"/>
</dbReference>